<keyword evidence="1" id="KW-0472">Membrane</keyword>
<evidence type="ECO:0000256" key="1">
    <source>
        <dbReference type="SAM" id="Phobius"/>
    </source>
</evidence>
<accession>A0A8E2AYY1</accession>
<feature type="transmembrane region" description="Helical" evidence="1">
    <location>
        <begin position="168"/>
        <end position="190"/>
    </location>
</feature>
<protein>
    <submittedName>
        <fullName evidence="2">Uncharacterized protein</fullName>
    </submittedName>
</protein>
<dbReference type="Proteomes" id="UP000250043">
    <property type="component" value="Unassembled WGS sequence"/>
</dbReference>
<dbReference type="AlphaFoldDB" id="A0A8E2AYY1"/>
<dbReference type="OrthoDB" id="2753849at2759"/>
<reference evidence="2 3" key="1">
    <citation type="submission" date="2016-07" db="EMBL/GenBank/DDBJ databases">
        <title>Draft genome of the white-rot fungus Obba rivulosa 3A-2.</title>
        <authorList>
            <consortium name="DOE Joint Genome Institute"/>
            <person name="Miettinen O."/>
            <person name="Riley R."/>
            <person name="Acob R."/>
            <person name="Barry K."/>
            <person name="Cullen D."/>
            <person name="De Vries R."/>
            <person name="Hainaut M."/>
            <person name="Hatakka A."/>
            <person name="Henrissat B."/>
            <person name="Hilden K."/>
            <person name="Kuo R."/>
            <person name="Labutti K."/>
            <person name="Lipzen A."/>
            <person name="Makela M.R."/>
            <person name="Sandor L."/>
            <person name="Spatafora J.W."/>
            <person name="Grigoriev I.V."/>
            <person name="Hibbett D.S."/>
        </authorList>
    </citation>
    <scope>NUCLEOTIDE SEQUENCE [LARGE SCALE GENOMIC DNA]</scope>
    <source>
        <strain evidence="2 3">3A-2</strain>
    </source>
</reference>
<keyword evidence="3" id="KW-1185">Reference proteome</keyword>
<gene>
    <name evidence="2" type="ORF">OBBRIDRAFT_793088</name>
</gene>
<evidence type="ECO:0000313" key="2">
    <source>
        <dbReference type="EMBL" id="OCH90647.1"/>
    </source>
</evidence>
<evidence type="ECO:0000313" key="3">
    <source>
        <dbReference type="Proteomes" id="UP000250043"/>
    </source>
</evidence>
<organism evidence="2 3">
    <name type="scientific">Obba rivulosa</name>
    <dbReference type="NCBI Taxonomy" id="1052685"/>
    <lineage>
        <taxon>Eukaryota</taxon>
        <taxon>Fungi</taxon>
        <taxon>Dikarya</taxon>
        <taxon>Basidiomycota</taxon>
        <taxon>Agaricomycotina</taxon>
        <taxon>Agaricomycetes</taxon>
        <taxon>Polyporales</taxon>
        <taxon>Gelatoporiaceae</taxon>
        <taxon>Obba</taxon>
    </lineage>
</organism>
<feature type="transmembrane region" description="Helical" evidence="1">
    <location>
        <begin position="44"/>
        <end position="60"/>
    </location>
</feature>
<feature type="transmembrane region" description="Helical" evidence="1">
    <location>
        <begin position="66"/>
        <end position="88"/>
    </location>
</feature>
<dbReference type="EMBL" id="KV722400">
    <property type="protein sequence ID" value="OCH90647.1"/>
    <property type="molecule type" value="Genomic_DNA"/>
</dbReference>
<keyword evidence="1" id="KW-0812">Transmembrane</keyword>
<sequence>MLLFHLNRWTTTAWAISQLVVELLPLGTLPSCEGLNFFNGSMDVILMTIWAVFSAIRIYTITAGNWLLASVVFTLSIVPMATNTYGFFASYVFQIVQFPGDIAECTLGRTISPDVILDLTIVTRTCAITADVILLATTWVKTYSSWRSAKRNKISCPLTTMLLKDGTLYFFVLLSLNVISIAGVSTNVFIDTAGSFATPLQAIIVSHFLINLRQVARGPQNGNSEDTGGATSCPANSSLRFISFIDNMGEHLDHGARESTDNSIDWFDDVGEVETTRKLEHLEACTAIKTDHEAAIFGDVRILRAKGSDALVSACTTGYAD</sequence>
<keyword evidence="1" id="KW-1133">Transmembrane helix</keyword>
<name>A0A8E2AYY1_9APHY</name>
<proteinExistence type="predicted"/>